<dbReference type="PROSITE" id="PS00028">
    <property type="entry name" value="ZINC_FINGER_C2H2_1"/>
    <property type="match status" value="1"/>
</dbReference>
<evidence type="ECO:0000313" key="8">
    <source>
        <dbReference type="Proteomes" id="UP000192927"/>
    </source>
</evidence>
<dbReference type="EMBL" id="FWEW01003498">
    <property type="protein sequence ID" value="SLM39305.1"/>
    <property type="molecule type" value="Genomic_DNA"/>
</dbReference>
<feature type="compositionally biased region" description="Basic and acidic residues" evidence="5">
    <location>
        <begin position="164"/>
        <end position="179"/>
    </location>
</feature>
<dbReference type="Proteomes" id="UP000192927">
    <property type="component" value="Unassembled WGS sequence"/>
</dbReference>
<accession>A0A1W5D8E2</accession>
<dbReference type="InterPro" id="IPR022755">
    <property type="entry name" value="Znf_C2H2_jaz"/>
</dbReference>
<evidence type="ECO:0000256" key="2">
    <source>
        <dbReference type="ARBA" id="ARBA00022771"/>
    </source>
</evidence>
<keyword evidence="3" id="KW-0862">Zinc</keyword>
<name>A0A1W5D8E2_9LECA</name>
<dbReference type="InterPro" id="IPR036236">
    <property type="entry name" value="Znf_C2H2_sf"/>
</dbReference>
<dbReference type="InterPro" id="IPR013087">
    <property type="entry name" value="Znf_C2H2_type"/>
</dbReference>
<evidence type="ECO:0000256" key="3">
    <source>
        <dbReference type="ARBA" id="ARBA00022833"/>
    </source>
</evidence>
<evidence type="ECO:0000256" key="1">
    <source>
        <dbReference type="ARBA" id="ARBA00022723"/>
    </source>
</evidence>
<keyword evidence="8" id="KW-1185">Reference proteome</keyword>
<organism evidence="7 8">
    <name type="scientific">Lasallia pustulata</name>
    <dbReference type="NCBI Taxonomy" id="136370"/>
    <lineage>
        <taxon>Eukaryota</taxon>
        <taxon>Fungi</taxon>
        <taxon>Dikarya</taxon>
        <taxon>Ascomycota</taxon>
        <taxon>Pezizomycotina</taxon>
        <taxon>Lecanoromycetes</taxon>
        <taxon>OSLEUM clade</taxon>
        <taxon>Umbilicariomycetidae</taxon>
        <taxon>Umbilicariales</taxon>
        <taxon>Umbilicariaceae</taxon>
        <taxon>Lasallia</taxon>
    </lineage>
</organism>
<dbReference type="InterPro" id="IPR040107">
    <property type="entry name" value="Snu23"/>
</dbReference>
<dbReference type="PANTHER" id="PTHR45986">
    <property type="entry name" value="ZINC FINGER MATRIN-TYPE PROTEIN 2"/>
    <property type="match status" value="1"/>
</dbReference>
<evidence type="ECO:0000313" key="7">
    <source>
        <dbReference type="EMBL" id="SLM39305.1"/>
    </source>
</evidence>
<dbReference type="GO" id="GO:0003676">
    <property type="term" value="F:nucleic acid binding"/>
    <property type="evidence" value="ECO:0007669"/>
    <property type="project" value="InterPro"/>
</dbReference>
<dbReference type="GO" id="GO:0046540">
    <property type="term" value="C:U4/U6 x U5 tri-snRNP complex"/>
    <property type="evidence" value="ECO:0007669"/>
    <property type="project" value="TreeGrafter"/>
</dbReference>
<dbReference type="InterPro" id="IPR003604">
    <property type="entry name" value="Matrin/U1-like-C_Znf_C2H2"/>
</dbReference>
<dbReference type="GO" id="GO:0000398">
    <property type="term" value="P:mRNA splicing, via spliceosome"/>
    <property type="evidence" value="ECO:0007669"/>
    <property type="project" value="InterPro"/>
</dbReference>
<dbReference type="GO" id="GO:0005681">
    <property type="term" value="C:spliceosomal complex"/>
    <property type="evidence" value="ECO:0007669"/>
    <property type="project" value="InterPro"/>
</dbReference>
<feature type="region of interest" description="Disordered" evidence="5">
    <location>
        <begin position="55"/>
        <end position="75"/>
    </location>
</feature>
<evidence type="ECO:0000256" key="5">
    <source>
        <dbReference type="SAM" id="MobiDB-lite"/>
    </source>
</evidence>
<keyword evidence="4" id="KW-0539">Nucleus</keyword>
<reference evidence="8" key="1">
    <citation type="submission" date="2017-03" db="EMBL/GenBank/DDBJ databases">
        <authorList>
            <person name="Sharma R."/>
            <person name="Thines M."/>
        </authorList>
    </citation>
    <scope>NUCLEOTIDE SEQUENCE [LARGE SCALE GENOMIC DNA]</scope>
</reference>
<dbReference type="AlphaFoldDB" id="A0A1W5D8E2"/>
<dbReference type="PANTHER" id="PTHR45986:SF1">
    <property type="entry name" value="ZINC FINGER MATRIN-TYPE PROTEIN 2"/>
    <property type="match status" value="1"/>
</dbReference>
<dbReference type="GO" id="GO:0008270">
    <property type="term" value="F:zinc ion binding"/>
    <property type="evidence" value="ECO:0007669"/>
    <property type="project" value="UniProtKB-KW"/>
</dbReference>
<evidence type="ECO:0000259" key="6">
    <source>
        <dbReference type="PROSITE" id="PS00028"/>
    </source>
</evidence>
<evidence type="ECO:0000256" key="4">
    <source>
        <dbReference type="ARBA" id="ARBA00023242"/>
    </source>
</evidence>
<sequence>MSGPPSKENAYGTTTSDTSFRKTWDRAEYTAKAEARQTKIKEEGKARYEAKLEGRKYIPRASTPPDAKETESRAQRLDVSANVGKTTLVPAGAATGKRGRGAGFYCADCDLTFKDNLQFVDHLNSQQHLVNTGQSGEVKRATLEEVRERLEWLKRKREEESRVEGAVELGERLERRREEEEREREEKRRKRNEKRRKTKDGVGVKEEVVEGNGIIC</sequence>
<feature type="domain" description="C2H2-type" evidence="6">
    <location>
        <begin position="106"/>
        <end position="128"/>
    </location>
</feature>
<protein>
    <submittedName>
        <fullName evidence="7">C2h2 finger domain-containing protein</fullName>
    </submittedName>
</protein>
<feature type="region of interest" description="Disordered" evidence="5">
    <location>
        <begin position="164"/>
        <end position="203"/>
    </location>
</feature>
<keyword evidence="2" id="KW-0863">Zinc-finger</keyword>
<dbReference type="SMART" id="SM00451">
    <property type="entry name" value="ZnF_U1"/>
    <property type="match status" value="1"/>
</dbReference>
<proteinExistence type="predicted"/>
<feature type="compositionally biased region" description="Basic residues" evidence="5">
    <location>
        <begin position="187"/>
        <end position="198"/>
    </location>
</feature>
<keyword evidence="1" id="KW-0479">Metal-binding</keyword>
<dbReference type="Pfam" id="PF12171">
    <property type="entry name" value="zf-C2H2_jaz"/>
    <property type="match status" value="1"/>
</dbReference>
<feature type="compositionally biased region" description="Basic and acidic residues" evidence="5">
    <location>
        <begin position="66"/>
        <end position="75"/>
    </location>
</feature>
<dbReference type="SUPFAM" id="SSF57667">
    <property type="entry name" value="beta-beta-alpha zinc fingers"/>
    <property type="match status" value="1"/>
</dbReference>